<dbReference type="Proteomes" id="UP000092420">
    <property type="component" value="Unassembled WGS sequence"/>
</dbReference>
<accession>A0A150JAC0</accession>
<dbReference type="InterPro" id="IPR003329">
    <property type="entry name" value="Cytidylyl_trans"/>
</dbReference>
<dbReference type="Gene3D" id="3.90.550.10">
    <property type="entry name" value="Spore Coat Polysaccharide Biosynthesis Protein SpsA, Chain A"/>
    <property type="match status" value="1"/>
</dbReference>
<dbReference type="GO" id="GO:0005829">
    <property type="term" value="C:cytosol"/>
    <property type="evidence" value="ECO:0007669"/>
    <property type="project" value="TreeGrafter"/>
</dbReference>
<protein>
    <submittedName>
        <fullName evidence="1">3-deoxy-manno-octulosonate cytidylyltransferase</fullName>
    </submittedName>
</protein>
<proteinExistence type="predicted"/>
<dbReference type="InterPro" id="IPR029044">
    <property type="entry name" value="Nucleotide-diphossugar_trans"/>
</dbReference>
<accession>A0A150JFB0</accession>
<reference evidence="1 3" key="1">
    <citation type="journal article" date="2016" name="ISME J.">
        <title>Chasing the elusive Euryarchaeota class WSA2: genomes reveal a uniquely fastidious methyl-reducing methanogen.</title>
        <authorList>
            <person name="Nobu M.K."/>
            <person name="Narihiro T."/>
            <person name="Kuroda K."/>
            <person name="Mei R."/>
            <person name="Liu W.T."/>
        </authorList>
    </citation>
    <scope>NUCLEOTIDE SEQUENCE [LARGE SCALE GENOMIC DNA]</scope>
    <source>
        <strain evidence="1">ADurb1013_Bin02101</strain>
        <strain evidence="2">ADurb1213_Bin02801</strain>
    </source>
</reference>
<evidence type="ECO:0000313" key="3">
    <source>
        <dbReference type="Proteomes" id="UP000092420"/>
    </source>
</evidence>
<dbReference type="GO" id="GO:0016779">
    <property type="term" value="F:nucleotidyltransferase activity"/>
    <property type="evidence" value="ECO:0007669"/>
    <property type="project" value="UniProtKB-KW"/>
</dbReference>
<dbReference type="SUPFAM" id="SSF53448">
    <property type="entry name" value="Nucleotide-diphospho-sugar transferases"/>
    <property type="match status" value="1"/>
</dbReference>
<organism evidence="1 3">
    <name type="scientific">Candidatus Methanofastidiosum methylothiophilum</name>
    <dbReference type="NCBI Taxonomy" id="1705564"/>
    <lineage>
        <taxon>Archaea</taxon>
        <taxon>Methanobacteriati</taxon>
        <taxon>Methanobacteriota</taxon>
        <taxon>Stenosarchaea group</taxon>
        <taxon>Candidatus Methanofastidiosia</taxon>
        <taxon>Candidatus Methanofastidiosales</taxon>
        <taxon>Candidatus Methanofastidiosaceae</taxon>
        <taxon>Candidatus Methanofastidiosum</taxon>
    </lineage>
</organism>
<dbReference type="Pfam" id="PF02348">
    <property type="entry name" value="CTP_transf_3"/>
    <property type="match status" value="1"/>
</dbReference>
<keyword evidence="1" id="KW-0808">Transferase</keyword>
<dbReference type="AlphaFoldDB" id="A0A150JAC0"/>
<dbReference type="EMBL" id="LNJE01000017">
    <property type="protein sequence ID" value="KYC56692.1"/>
    <property type="molecule type" value="Genomic_DNA"/>
</dbReference>
<keyword evidence="1" id="KW-0548">Nucleotidyltransferase</keyword>
<gene>
    <name evidence="1" type="ORF">AN188_01303</name>
    <name evidence="2" type="ORF">APG09_01300</name>
</gene>
<dbReference type="CDD" id="cd02518">
    <property type="entry name" value="GT2_SpsF"/>
    <property type="match status" value="1"/>
</dbReference>
<comment type="caution">
    <text evidence="1">The sequence shown here is derived from an EMBL/GenBank/DDBJ whole genome shotgun (WGS) entry which is preliminary data.</text>
</comment>
<accession>A0A150JHJ3</accession>
<dbReference type="EMBL" id="LNJB01000019">
    <property type="protein sequence ID" value="KYC54028.1"/>
    <property type="molecule type" value="Genomic_DNA"/>
</dbReference>
<name>A0A150JAC0_9EURY</name>
<evidence type="ECO:0000313" key="1">
    <source>
        <dbReference type="EMBL" id="KYC54028.1"/>
    </source>
</evidence>
<sequence length="255" mass="29387">MIAAIIQARMGSTRFPNKMMERVGSKPLISLVIDRVGKSTLIEKVILATTTKKDDDVLIQIAIEKNIDFFRGSENDVLDRFYNAAKKYKVDTIVRITGDCPFIDPVVIDQVIGLHLEAKSDYTSNIKPPTFPDGLDVEVFSFISLEKAWKEAKLNSEREHVTPYIWKNNKLFKIVNLFNKKDLSNIRLTIDEKEDLVLIKEIIKYINIENFTIEDIILTIENNPYMLEINNKIKRNEGYEKSLIEDKNIGDVNYV</sequence>
<evidence type="ECO:0000313" key="2">
    <source>
        <dbReference type="EMBL" id="KYC56692.1"/>
    </source>
</evidence>
<dbReference type="PANTHER" id="PTHR42866:SF1">
    <property type="entry name" value="SPORE COAT POLYSACCHARIDE BIOSYNTHESIS PROTEIN SPSF"/>
    <property type="match status" value="1"/>
</dbReference>
<dbReference type="PANTHER" id="PTHR42866">
    <property type="entry name" value="3-DEOXY-MANNO-OCTULOSONATE CYTIDYLYLTRANSFERASE"/>
    <property type="match status" value="1"/>
</dbReference>